<dbReference type="Proteomes" id="UP000828251">
    <property type="component" value="Unassembled WGS sequence"/>
</dbReference>
<protein>
    <recommendedName>
        <fullName evidence="4">CCHC-type domain-containing protein</fullName>
    </recommendedName>
</protein>
<gene>
    <name evidence="2" type="ORF">J1N35_038753</name>
</gene>
<keyword evidence="3" id="KW-1185">Reference proteome</keyword>
<dbReference type="AlphaFoldDB" id="A0A9D3UPG2"/>
<sequence length="93" mass="10447">MVRNKEVIDAKFGDLEMEEAATCKNSLKTGICQILIMEGFTQCIEYEGLLTICYACGYYDHAKEHCKKEGTNDQASQDSMTTGNEEVHEKNSI</sequence>
<feature type="region of interest" description="Disordered" evidence="1">
    <location>
        <begin position="70"/>
        <end position="93"/>
    </location>
</feature>
<evidence type="ECO:0008006" key="4">
    <source>
        <dbReference type="Google" id="ProtNLM"/>
    </source>
</evidence>
<reference evidence="2 3" key="1">
    <citation type="journal article" date="2021" name="Plant Biotechnol. J.">
        <title>Multi-omics assisted identification of the key and species-specific regulatory components of drought-tolerant mechanisms in Gossypium stocksii.</title>
        <authorList>
            <person name="Yu D."/>
            <person name="Ke L."/>
            <person name="Zhang D."/>
            <person name="Wu Y."/>
            <person name="Sun Y."/>
            <person name="Mei J."/>
            <person name="Sun J."/>
            <person name="Sun Y."/>
        </authorList>
    </citation>
    <scope>NUCLEOTIDE SEQUENCE [LARGE SCALE GENOMIC DNA]</scope>
    <source>
        <strain evidence="3">cv. E1</strain>
        <tissue evidence="2">Leaf</tissue>
    </source>
</reference>
<proteinExistence type="predicted"/>
<dbReference type="EMBL" id="JAIQCV010000011">
    <property type="protein sequence ID" value="KAH1047969.1"/>
    <property type="molecule type" value="Genomic_DNA"/>
</dbReference>
<feature type="compositionally biased region" description="Polar residues" evidence="1">
    <location>
        <begin position="72"/>
        <end position="84"/>
    </location>
</feature>
<name>A0A9D3UPG2_9ROSI</name>
<organism evidence="2 3">
    <name type="scientific">Gossypium stocksii</name>
    <dbReference type="NCBI Taxonomy" id="47602"/>
    <lineage>
        <taxon>Eukaryota</taxon>
        <taxon>Viridiplantae</taxon>
        <taxon>Streptophyta</taxon>
        <taxon>Embryophyta</taxon>
        <taxon>Tracheophyta</taxon>
        <taxon>Spermatophyta</taxon>
        <taxon>Magnoliopsida</taxon>
        <taxon>eudicotyledons</taxon>
        <taxon>Gunneridae</taxon>
        <taxon>Pentapetalae</taxon>
        <taxon>rosids</taxon>
        <taxon>malvids</taxon>
        <taxon>Malvales</taxon>
        <taxon>Malvaceae</taxon>
        <taxon>Malvoideae</taxon>
        <taxon>Gossypium</taxon>
    </lineage>
</organism>
<accession>A0A9D3UPG2</accession>
<evidence type="ECO:0000313" key="3">
    <source>
        <dbReference type="Proteomes" id="UP000828251"/>
    </source>
</evidence>
<evidence type="ECO:0000256" key="1">
    <source>
        <dbReference type="SAM" id="MobiDB-lite"/>
    </source>
</evidence>
<evidence type="ECO:0000313" key="2">
    <source>
        <dbReference type="EMBL" id="KAH1047969.1"/>
    </source>
</evidence>
<comment type="caution">
    <text evidence="2">The sequence shown here is derived from an EMBL/GenBank/DDBJ whole genome shotgun (WGS) entry which is preliminary data.</text>
</comment>